<comment type="function">
    <text evidence="6">Probably catalyzes the deacetylation of acetylated carbohydrates an important step in the degradation of oligosaccharides.</text>
</comment>
<dbReference type="GO" id="GO:0000272">
    <property type="term" value="P:polysaccharide catabolic process"/>
    <property type="evidence" value="ECO:0007669"/>
    <property type="project" value="InterPro"/>
</dbReference>
<name>A0A4R2BDT5_9BACI</name>
<comment type="cofactor">
    <cofactor evidence="1 6">
        <name>Mg(2+)</name>
        <dbReference type="ChEBI" id="CHEBI:18420"/>
    </cofactor>
</comment>
<organism evidence="7 8">
    <name type="scientific">Mesobacillus foraminis</name>
    <dbReference type="NCBI Taxonomy" id="279826"/>
    <lineage>
        <taxon>Bacteria</taxon>
        <taxon>Bacillati</taxon>
        <taxon>Bacillota</taxon>
        <taxon>Bacilli</taxon>
        <taxon>Bacillales</taxon>
        <taxon>Bacillaceae</taxon>
        <taxon>Mesobacillus</taxon>
    </lineage>
</organism>
<feature type="binding site" evidence="6">
    <location>
        <position position="122"/>
    </location>
    <ligand>
        <name>Mg(2+)</name>
        <dbReference type="ChEBI" id="CHEBI:18420"/>
    </ligand>
</feature>
<dbReference type="RefSeq" id="WP_132006514.1">
    <property type="nucleotide sequence ID" value="NZ_JABUHM010000004.1"/>
</dbReference>
<evidence type="ECO:0000256" key="1">
    <source>
        <dbReference type="ARBA" id="ARBA00001946"/>
    </source>
</evidence>
<evidence type="ECO:0000313" key="7">
    <source>
        <dbReference type="EMBL" id="TCN25081.1"/>
    </source>
</evidence>
<dbReference type="PANTHER" id="PTHR31609:SF1">
    <property type="entry name" value="CARBOHYDRATE DEACETYLASE"/>
    <property type="match status" value="1"/>
</dbReference>
<keyword evidence="4 6" id="KW-0460">Magnesium</keyword>
<dbReference type="EC" id="3.5.1.-" evidence="6"/>
<gene>
    <name evidence="7" type="ORF">EV146_106285</name>
</gene>
<dbReference type="InterPro" id="IPR022948">
    <property type="entry name" value="COD_ChbG_bac"/>
</dbReference>
<dbReference type="GO" id="GO:0016811">
    <property type="term" value="F:hydrolase activity, acting on carbon-nitrogen (but not peptide) bonds, in linear amides"/>
    <property type="evidence" value="ECO:0007669"/>
    <property type="project" value="UniProtKB-UniRule"/>
</dbReference>
<evidence type="ECO:0000256" key="2">
    <source>
        <dbReference type="ARBA" id="ARBA00022723"/>
    </source>
</evidence>
<proteinExistence type="inferred from homology"/>
<evidence type="ECO:0000313" key="8">
    <source>
        <dbReference type="Proteomes" id="UP000295689"/>
    </source>
</evidence>
<dbReference type="CDD" id="cd10803">
    <property type="entry name" value="YdjC_EF3048_like"/>
    <property type="match status" value="1"/>
</dbReference>
<comment type="subunit">
    <text evidence="6">Homodimer.</text>
</comment>
<comment type="similarity">
    <text evidence="6">Belongs to the YdjC deacetylase family.</text>
</comment>
<dbReference type="Pfam" id="PF04794">
    <property type="entry name" value="YdjC"/>
    <property type="match status" value="1"/>
</dbReference>
<accession>A0A4R2BDT5</accession>
<sequence>MTKLVINADDFGYSKGVNLGIIEAFKNGVVTSATMMVNMPGAAHAAALALENPGLGIGIHLVLDCGSPVNSDVPSLVDERGAFHKAEKLVQLADLADVEKEIQSQIERFHSFGLDPTHIDSHHHLHGHERFYSLVEKIAQFYQLPIRKVTGESKCSRSVHIQTVEGFIHEFYGNELTTGFLLDLLDQASSFKTAELMCHPAFIDEPLLTGSSYALPRVRELAVLTDPDVARAIEEKEIQLVTYREVFDQNDAF</sequence>
<dbReference type="GO" id="GO:0019213">
    <property type="term" value="F:deacetylase activity"/>
    <property type="evidence" value="ECO:0007669"/>
    <property type="project" value="TreeGrafter"/>
</dbReference>
<evidence type="ECO:0000256" key="3">
    <source>
        <dbReference type="ARBA" id="ARBA00022801"/>
    </source>
</evidence>
<dbReference type="EMBL" id="SLVV01000006">
    <property type="protein sequence ID" value="TCN25081.1"/>
    <property type="molecule type" value="Genomic_DNA"/>
</dbReference>
<protein>
    <recommendedName>
        <fullName evidence="6">Carbohydrate deacetylase</fullName>
        <ecNumber evidence="6">3.5.1.-</ecNumber>
    </recommendedName>
</protein>
<dbReference type="GO" id="GO:0046872">
    <property type="term" value="F:metal ion binding"/>
    <property type="evidence" value="ECO:0007669"/>
    <property type="project" value="UniProtKB-KW"/>
</dbReference>
<dbReference type="InterPro" id="IPR011330">
    <property type="entry name" value="Glyco_hydro/deAcase_b/a-brl"/>
</dbReference>
<dbReference type="InterPro" id="IPR006879">
    <property type="entry name" value="YdjC-like"/>
</dbReference>
<keyword evidence="2 6" id="KW-0479">Metal-binding</keyword>
<dbReference type="PANTHER" id="PTHR31609">
    <property type="entry name" value="YDJC DEACETYLASE FAMILY MEMBER"/>
    <property type="match status" value="1"/>
</dbReference>
<keyword evidence="5 6" id="KW-0119">Carbohydrate metabolism</keyword>
<dbReference type="Proteomes" id="UP000295689">
    <property type="component" value="Unassembled WGS sequence"/>
</dbReference>
<comment type="caution">
    <text evidence="7">The sequence shown here is derived from an EMBL/GenBank/DDBJ whole genome shotgun (WGS) entry which is preliminary data.</text>
</comment>
<dbReference type="AlphaFoldDB" id="A0A4R2BDT5"/>
<dbReference type="NCBIfam" id="NF002559">
    <property type="entry name" value="PRK02134.1"/>
    <property type="match status" value="1"/>
</dbReference>
<feature type="binding site" evidence="6">
    <location>
        <position position="60"/>
    </location>
    <ligand>
        <name>Mg(2+)</name>
        <dbReference type="ChEBI" id="CHEBI:18420"/>
    </ligand>
</feature>
<dbReference type="HAMAP" id="MF_01246">
    <property type="entry name" value="COD"/>
    <property type="match status" value="1"/>
</dbReference>
<dbReference type="SUPFAM" id="SSF88713">
    <property type="entry name" value="Glycoside hydrolase/deacetylase"/>
    <property type="match status" value="1"/>
</dbReference>
<keyword evidence="3 6" id="KW-0378">Hydrolase</keyword>
<reference evidence="7 8" key="1">
    <citation type="journal article" date="2015" name="Stand. Genomic Sci.">
        <title>Genomic Encyclopedia of Bacterial and Archaeal Type Strains, Phase III: the genomes of soil and plant-associated and newly described type strains.</title>
        <authorList>
            <person name="Whitman W.B."/>
            <person name="Woyke T."/>
            <person name="Klenk H.P."/>
            <person name="Zhou Y."/>
            <person name="Lilburn T.G."/>
            <person name="Beck B.J."/>
            <person name="De Vos P."/>
            <person name="Vandamme P."/>
            <person name="Eisen J.A."/>
            <person name="Garrity G."/>
            <person name="Hugenholtz P."/>
            <person name="Kyrpides N.C."/>
        </authorList>
    </citation>
    <scope>NUCLEOTIDE SEQUENCE [LARGE SCALE GENOMIC DNA]</scope>
    <source>
        <strain evidence="7 8">CV53</strain>
    </source>
</reference>
<evidence type="ECO:0000256" key="4">
    <source>
        <dbReference type="ARBA" id="ARBA00022842"/>
    </source>
</evidence>
<keyword evidence="8" id="KW-1185">Reference proteome</keyword>
<evidence type="ECO:0000256" key="5">
    <source>
        <dbReference type="ARBA" id="ARBA00023277"/>
    </source>
</evidence>
<dbReference type="Gene3D" id="3.20.20.370">
    <property type="entry name" value="Glycoside hydrolase/deacetylase"/>
    <property type="match status" value="1"/>
</dbReference>
<evidence type="ECO:0000256" key="6">
    <source>
        <dbReference type="HAMAP-Rule" id="MF_01246"/>
    </source>
</evidence>